<protein>
    <submittedName>
        <fullName evidence="1">Uncharacterized protein</fullName>
    </submittedName>
</protein>
<gene>
    <name evidence="1" type="ORF">CALMAC_LOCUS14079</name>
</gene>
<dbReference type="Proteomes" id="UP000410492">
    <property type="component" value="Unassembled WGS sequence"/>
</dbReference>
<keyword evidence="2" id="KW-1185">Reference proteome</keyword>
<dbReference type="OrthoDB" id="2262349at2759"/>
<dbReference type="EMBL" id="CAACVG010009971">
    <property type="protein sequence ID" value="VEN54670.1"/>
    <property type="molecule type" value="Genomic_DNA"/>
</dbReference>
<dbReference type="AlphaFoldDB" id="A0A653D569"/>
<accession>A0A653D569</accession>
<name>A0A653D569_CALMS</name>
<organism evidence="1 2">
    <name type="scientific">Callosobruchus maculatus</name>
    <name type="common">Southern cowpea weevil</name>
    <name type="synonym">Pulse bruchid</name>
    <dbReference type="NCBI Taxonomy" id="64391"/>
    <lineage>
        <taxon>Eukaryota</taxon>
        <taxon>Metazoa</taxon>
        <taxon>Ecdysozoa</taxon>
        <taxon>Arthropoda</taxon>
        <taxon>Hexapoda</taxon>
        <taxon>Insecta</taxon>
        <taxon>Pterygota</taxon>
        <taxon>Neoptera</taxon>
        <taxon>Endopterygota</taxon>
        <taxon>Coleoptera</taxon>
        <taxon>Polyphaga</taxon>
        <taxon>Cucujiformia</taxon>
        <taxon>Chrysomeloidea</taxon>
        <taxon>Chrysomelidae</taxon>
        <taxon>Bruchinae</taxon>
        <taxon>Bruchini</taxon>
        <taxon>Callosobruchus</taxon>
    </lineage>
</organism>
<evidence type="ECO:0000313" key="1">
    <source>
        <dbReference type="EMBL" id="VEN54670.1"/>
    </source>
</evidence>
<sequence>MRVPVKFAGMKKSVKAGFDVLKAGGSFGSVLNTDGEVEMDASVIHLTSCSPEAVLIDLRKNKECLLFRLVASCRRLLNFHWMCSKGTQAT</sequence>
<evidence type="ECO:0000313" key="2">
    <source>
        <dbReference type="Proteomes" id="UP000410492"/>
    </source>
</evidence>
<proteinExistence type="predicted"/>
<reference evidence="1 2" key="1">
    <citation type="submission" date="2019-01" db="EMBL/GenBank/DDBJ databases">
        <authorList>
            <person name="Sayadi A."/>
        </authorList>
    </citation>
    <scope>NUCLEOTIDE SEQUENCE [LARGE SCALE GENOMIC DNA]</scope>
</reference>